<reference evidence="2 3" key="2">
    <citation type="submission" date="2020-06" db="EMBL/GenBank/DDBJ databases">
        <title>Ramlibacter rhizophilus sp. nov., isolated from rhizosphere soil of national flower Mugunghwa from South Korea.</title>
        <authorList>
            <person name="Zheng-Fei Y."/>
            <person name="Huan T."/>
        </authorList>
    </citation>
    <scope>NUCLEOTIDE SEQUENCE [LARGE SCALE GENOMIC DNA]</scope>
    <source>
        <strain evidence="2 3">B156</strain>
    </source>
</reference>
<sequence>MSQQQEQLLPEDGQPLNDGSIQQQQPQEGHAGQGSESAMKQMREWEQRRASNSGGKRRTGPN</sequence>
<name>A0A849KNW3_9BURK</name>
<gene>
    <name evidence="2" type="ORF">HK415_23580</name>
</gene>
<evidence type="ECO:0000313" key="3">
    <source>
        <dbReference type="Proteomes" id="UP000552954"/>
    </source>
</evidence>
<organism evidence="2 3">
    <name type="scientific">Ramlibacter montanisoli</name>
    <dbReference type="NCBI Taxonomy" id="2732512"/>
    <lineage>
        <taxon>Bacteria</taxon>
        <taxon>Pseudomonadati</taxon>
        <taxon>Pseudomonadota</taxon>
        <taxon>Betaproteobacteria</taxon>
        <taxon>Burkholderiales</taxon>
        <taxon>Comamonadaceae</taxon>
        <taxon>Ramlibacter</taxon>
    </lineage>
</organism>
<evidence type="ECO:0000313" key="2">
    <source>
        <dbReference type="EMBL" id="NNU45503.1"/>
    </source>
</evidence>
<dbReference type="EMBL" id="JABFCS010000002">
    <property type="protein sequence ID" value="NNU45503.1"/>
    <property type="molecule type" value="Genomic_DNA"/>
</dbReference>
<protein>
    <submittedName>
        <fullName evidence="2">Uncharacterized protein</fullName>
    </submittedName>
</protein>
<feature type="compositionally biased region" description="Low complexity" evidence="1">
    <location>
        <begin position="22"/>
        <end position="34"/>
    </location>
</feature>
<reference evidence="2 3" key="1">
    <citation type="submission" date="2020-05" db="EMBL/GenBank/DDBJ databases">
        <authorList>
            <person name="Khan S.A."/>
            <person name="Jeon C.O."/>
            <person name="Chun B.H."/>
        </authorList>
    </citation>
    <scope>NUCLEOTIDE SEQUENCE [LARGE SCALE GENOMIC DNA]</scope>
    <source>
        <strain evidence="2 3">B156</strain>
    </source>
</reference>
<dbReference type="RefSeq" id="WP_171563801.1">
    <property type="nucleotide sequence ID" value="NZ_JABFCS010000002.1"/>
</dbReference>
<accession>A0A849KNW3</accession>
<proteinExistence type="predicted"/>
<feature type="region of interest" description="Disordered" evidence="1">
    <location>
        <begin position="1"/>
        <end position="62"/>
    </location>
</feature>
<comment type="caution">
    <text evidence="2">The sequence shown here is derived from an EMBL/GenBank/DDBJ whole genome shotgun (WGS) entry which is preliminary data.</text>
</comment>
<evidence type="ECO:0000256" key="1">
    <source>
        <dbReference type="SAM" id="MobiDB-lite"/>
    </source>
</evidence>
<keyword evidence="3" id="KW-1185">Reference proteome</keyword>
<dbReference type="AlphaFoldDB" id="A0A849KNW3"/>
<dbReference type="Proteomes" id="UP000552954">
    <property type="component" value="Unassembled WGS sequence"/>
</dbReference>